<dbReference type="AlphaFoldDB" id="A0AAI8YPJ5"/>
<keyword evidence="2" id="KW-1185">Reference proteome</keyword>
<evidence type="ECO:0000313" key="1">
    <source>
        <dbReference type="EMBL" id="CAJ2512469.1"/>
    </source>
</evidence>
<dbReference type="Proteomes" id="UP001295740">
    <property type="component" value="Unassembled WGS sequence"/>
</dbReference>
<organism evidence="1 2">
    <name type="scientific">Anthostomella pinea</name>
    <dbReference type="NCBI Taxonomy" id="933095"/>
    <lineage>
        <taxon>Eukaryota</taxon>
        <taxon>Fungi</taxon>
        <taxon>Dikarya</taxon>
        <taxon>Ascomycota</taxon>
        <taxon>Pezizomycotina</taxon>
        <taxon>Sordariomycetes</taxon>
        <taxon>Xylariomycetidae</taxon>
        <taxon>Xylariales</taxon>
        <taxon>Xylariaceae</taxon>
        <taxon>Anthostomella</taxon>
    </lineage>
</organism>
<comment type="caution">
    <text evidence="1">The sequence shown here is derived from an EMBL/GenBank/DDBJ whole genome shotgun (WGS) entry which is preliminary data.</text>
</comment>
<sequence>MAKKRIPRERMPALQKSYDQLSMWLNFDHDTKHGARQMLDGVYVKPFFDEYRRDYLEAADGIEDIDCHALFQLCLQKHAFAKRNEYSAARPDKKRWTALDHAARFLVCLLQFSWKHGGEWSHGTIDPAHDEHGEGDNEFAQVWAILRYLQAEWEAANLDGWDDDHLNDAFAELMSSRL</sequence>
<name>A0AAI8YPJ5_9PEZI</name>
<gene>
    <name evidence="1" type="ORF">KHLLAP_LOCUS12937</name>
</gene>
<reference evidence="1" key="1">
    <citation type="submission" date="2023-10" db="EMBL/GenBank/DDBJ databases">
        <authorList>
            <person name="Hackl T."/>
        </authorList>
    </citation>
    <scope>NUCLEOTIDE SEQUENCE</scope>
</reference>
<dbReference type="EMBL" id="CAUWAG010000019">
    <property type="protein sequence ID" value="CAJ2512469.1"/>
    <property type="molecule type" value="Genomic_DNA"/>
</dbReference>
<proteinExistence type="predicted"/>
<evidence type="ECO:0000313" key="2">
    <source>
        <dbReference type="Proteomes" id="UP001295740"/>
    </source>
</evidence>
<accession>A0AAI8YPJ5</accession>
<protein>
    <submittedName>
        <fullName evidence="1">Uu.00g054840.m01.CDS01</fullName>
    </submittedName>
</protein>